<accession>A0A9W6KQA2</accession>
<feature type="compositionally biased region" description="Low complexity" evidence="1">
    <location>
        <begin position="88"/>
        <end position="108"/>
    </location>
</feature>
<keyword evidence="4" id="KW-1185">Reference proteome</keyword>
<organism evidence="3 4">
    <name type="scientific">Dactylosporangium matsuzakiense</name>
    <dbReference type="NCBI Taxonomy" id="53360"/>
    <lineage>
        <taxon>Bacteria</taxon>
        <taxon>Bacillati</taxon>
        <taxon>Actinomycetota</taxon>
        <taxon>Actinomycetes</taxon>
        <taxon>Micromonosporales</taxon>
        <taxon>Micromonosporaceae</taxon>
        <taxon>Dactylosporangium</taxon>
    </lineage>
</organism>
<sequence>MGQRHAVAHNNPGMLLRWSEHWRAGALARTAPPQPDDHELTADLTALRRVMSRLDTARAAGAAAGPLEQERRRLEPTIRSRTCRAAAAGRHQAAGRAQPAGRRAGAAEGRVRAGGQGEAMAGGQGEAMAGGQGEAMAGGRASAGAGRAADEVLGRLDGRLLVELVEVDGVLHAVTGRGGRARLHAVGAAAAAAREVELARFLLRRLARGRVPGGAEELLRRAGERLQAAVLGPVAAELDGRPVVIVPPGPLHAVPWGMLPGLREVDWCVVPSAALWLRARELPPQPRRRTVIVVGPGLAGTRAEAKRIAAGYRRPVILDGDAATAVRVLDAVDGAATAHIAAHGVFRPDNPLFSSLRLADGTLTVYDFGRLRRAPRRLILSSCESGLAAAMPGDELLGMISVLVPLGTTSLLASVGPVNDAATGPLMVDLHASLRSGATFGAALAHVRARADGDPVALATAMAFVALGE</sequence>
<evidence type="ECO:0000256" key="1">
    <source>
        <dbReference type="SAM" id="MobiDB-lite"/>
    </source>
</evidence>
<dbReference type="InterPro" id="IPR024983">
    <property type="entry name" value="CHAT_dom"/>
</dbReference>
<proteinExistence type="predicted"/>
<protein>
    <recommendedName>
        <fullName evidence="2">CHAT domain-containing protein</fullName>
    </recommendedName>
</protein>
<feature type="compositionally biased region" description="Gly residues" evidence="1">
    <location>
        <begin position="112"/>
        <end position="133"/>
    </location>
</feature>
<evidence type="ECO:0000259" key="2">
    <source>
        <dbReference type="Pfam" id="PF12770"/>
    </source>
</evidence>
<evidence type="ECO:0000313" key="4">
    <source>
        <dbReference type="Proteomes" id="UP001143480"/>
    </source>
</evidence>
<evidence type="ECO:0000313" key="3">
    <source>
        <dbReference type="EMBL" id="GLL04714.1"/>
    </source>
</evidence>
<comment type="caution">
    <text evidence="3">The sequence shown here is derived from an EMBL/GenBank/DDBJ whole genome shotgun (WGS) entry which is preliminary data.</text>
</comment>
<dbReference type="Proteomes" id="UP001143480">
    <property type="component" value="Unassembled WGS sequence"/>
</dbReference>
<gene>
    <name evidence="3" type="ORF">GCM10017581_064610</name>
</gene>
<reference evidence="3" key="1">
    <citation type="journal article" date="2014" name="Int. J. Syst. Evol. Microbiol.">
        <title>Complete genome sequence of Corynebacterium casei LMG S-19264T (=DSM 44701T), isolated from a smear-ripened cheese.</title>
        <authorList>
            <consortium name="US DOE Joint Genome Institute (JGI-PGF)"/>
            <person name="Walter F."/>
            <person name="Albersmeier A."/>
            <person name="Kalinowski J."/>
            <person name="Ruckert C."/>
        </authorList>
    </citation>
    <scope>NUCLEOTIDE SEQUENCE</scope>
    <source>
        <strain evidence="3">VKM Ac-1321</strain>
    </source>
</reference>
<dbReference type="EMBL" id="BSFP01000049">
    <property type="protein sequence ID" value="GLL04714.1"/>
    <property type="molecule type" value="Genomic_DNA"/>
</dbReference>
<dbReference type="Pfam" id="PF12770">
    <property type="entry name" value="CHAT"/>
    <property type="match status" value="1"/>
</dbReference>
<feature type="domain" description="CHAT" evidence="2">
    <location>
        <begin position="221"/>
        <end position="450"/>
    </location>
</feature>
<dbReference type="AlphaFoldDB" id="A0A9W6KQA2"/>
<reference evidence="3" key="2">
    <citation type="submission" date="2023-01" db="EMBL/GenBank/DDBJ databases">
        <authorList>
            <person name="Sun Q."/>
            <person name="Evtushenko L."/>
        </authorList>
    </citation>
    <scope>NUCLEOTIDE SEQUENCE</scope>
    <source>
        <strain evidence="3">VKM Ac-1321</strain>
    </source>
</reference>
<feature type="region of interest" description="Disordered" evidence="1">
    <location>
        <begin position="88"/>
        <end position="134"/>
    </location>
</feature>
<name>A0A9W6KQA2_9ACTN</name>